<dbReference type="Pfam" id="PF00190">
    <property type="entry name" value="Cupin_1"/>
    <property type="match status" value="1"/>
</dbReference>
<feature type="compositionally biased region" description="Acidic residues" evidence="2">
    <location>
        <begin position="109"/>
        <end position="118"/>
    </location>
</feature>
<evidence type="ECO:0000259" key="4">
    <source>
        <dbReference type="SMART" id="SM00835"/>
    </source>
</evidence>
<feature type="coiled-coil region" evidence="1">
    <location>
        <begin position="323"/>
        <end position="350"/>
    </location>
</feature>
<dbReference type="Proteomes" id="UP001159364">
    <property type="component" value="Linkage Group LG12"/>
</dbReference>
<dbReference type="AlphaFoldDB" id="A0AAV8SBL5"/>
<feature type="region of interest" description="Disordered" evidence="2">
    <location>
        <begin position="43"/>
        <end position="65"/>
    </location>
</feature>
<feature type="region of interest" description="Disordered" evidence="2">
    <location>
        <begin position="106"/>
        <end position="131"/>
    </location>
</feature>
<evidence type="ECO:0000313" key="5">
    <source>
        <dbReference type="EMBL" id="KAJ8749433.1"/>
    </source>
</evidence>
<dbReference type="InterPro" id="IPR050253">
    <property type="entry name" value="Seed_Storage-Functional"/>
</dbReference>
<evidence type="ECO:0000256" key="3">
    <source>
        <dbReference type="SAM" id="SignalP"/>
    </source>
</evidence>
<dbReference type="InterPro" id="IPR011051">
    <property type="entry name" value="RmlC_Cupin_sf"/>
</dbReference>
<evidence type="ECO:0000256" key="1">
    <source>
        <dbReference type="SAM" id="Coils"/>
    </source>
</evidence>
<dbReference type="SUPFAM" id="SSF51182">
    <property type="entry name" value="RmlC-like cupins"/>
    <property type="match status" value="2"/>
</dbReference>
<feature type="domain" description="Cupin type-1" evidence="4">
    <location>
        <begin position="215"/>
        <end position="357"/>
    </location>
</feature>
<dbReference type="CDD" id="cd02245">
    <property type="entry name" value="cupin_7S_vicilin-like_C"/>
    <property type="match status" value="1"/>
</dbReference>
<name>A0AAV8SBL5_9ROSI</name>
<keyword evidence="3" id="KW-0732">Signal</keyword>
<evidence type="ECO:0000256" key="2">
    <source>
        <dbReference type="SAM" id="MobiDB-lite"/>
    </source>
</evidence>
<keyword evidence="1" id="KW-0175">Coiled coil</keyword>
<proteinExistence type="predicted"/>
<dbReference type="Gene3D" id="2.60.120.10">
    <property type="entry name" value="Jelly Rolls"/>
    <property type="match status" value="2"/>
</dbReference>
<dbReference type="SMART" id="SM00835">
    <property type="entry name" value="Cupin_1"/>
    <property type="match status" value="1"/>
</dbReference>
<evidence type="ECO:0000313" key="6">
    <source>
        <dbReference type="Proteomes" id="UP001159364"/>
    </source>
</evidence>
<dbReference type="CDD" id="cd02244">
    <property type="entry name" value="cupin_7S_vicilin-like_N"/>
    <property type="match status" value="1"/>
</dbReference>
<keyword evidence="6" id="KW-1185">Reference proteome</keyword>
<feature type="chain" id="PRO_5043933701" description="Cupin type-1 domain-containing protein" evidence="3">
    <location>
        <begin position="27"/>
        <end position="382"/>
    </location>
</feature>
<protein>
    <recommendedName>
        <fullName evidence="4">Cupin type-1 domain-containing protein</fullName>
    </recommendedName>
</protein>
<sequence>MATKLKLPVAFLLLSLVILSAGLALATKDPELKQCQHQCKHQRQYGPGRRRMQERVEEEEERGGRDEWSIMVDPKRDQLVCVDWCLRRWGRGQQRALRRLECKTRYRSEDEEEEEEGETGNPYVFETGISPQESRPNMEELMFSKSSPEIQASSWNRKLSHWDADGVLFFIGRGTITMIREGKRESFNVEHGDIVRVPAGTLVYLINGDQNDYVINFLSPVNIPGEYEAFHGPGGEDPESFYSAFSSKLLEAALKGSIAGPFNSKTTKISFVIDGDGYLEMACPHVSSSRRRRQEAGGGQTYQKISSRLRRGTVFVVPAGHPVALVSSENKNLKNVINEMEKEAKELAFGVAAREVEQVFGNQNEELFFPGPSSWQESRAYA</sequence>
<comment type="caution">
    <text evidence="5">The sequence shown here is derived from an EMBL/GenBank/DDBJ whole genome shotgun (WGS) entry which is preliminary data.</text>
</comment>
<accession>A0AAV8SBL5</accession>
<dbReference type="EMBL" id="JAIWQS010000012">
    <property type="protein sequence ID" value="KAJ8749433.1"/>
    <property type="molecule type" value="Genomic_DNA"/>
</dbReference>
<dbReference type="InterPro" id="IPR006045">
    <property type="entry name" value="Cupin_1"/>
</dbReference>
<feature type="compositionally biased region" description="Basic residues" evidence="2">
    <location>
        <begin position="43"/>
        <end position="52"/>
    </location>
</feature>
<dbReference type="InterPro" id="IPR014710">
    <property type="entry name" value="RmlC-like_jellyroll"/>
</dbReference>
<dbReference type="PANTHER" id="PTHR31189:SF13">
    <property type="entry name" value="CUPINCIN"/>
    <property type="match status" value="1"/>
</dbReference>
<organism evidence="5 6">
    <name type="scientific">Erythroxylum novogranatense</name>
    <dbReference type="NCBI Taxonomy" id="1862640"/>
    <lineage>
        <taxon>Eukaryota</taxon>
        <taxon>Viridiplantae</taxon>
        <taxon>Streptophyta</taxon>
        <taxon>Embryophyta</taxon>
        <taxon>Tracheophyta</taxon>
        <taxon>Spermatophyta</taxon>
        <taxon>Magnoliopsida</taxon>
        <taxon>eudicotyledons</taxon>
        <taxon>Gunneridae</taxon>
        <taxon>Pentapetalae</taxon>
        <taxon>rosids</taxon>
        <taxon>fabids</taxon>
        <taxon>Malpighiales</taxon>
        <taxon>Erythroxylaceae</taxon>
        <taxon>Erythroxylum</taxon>
    </lineage>
</organism>
<feature type="signal peptide" evidence="3">
    <location>
        <begin position="1"/>
        <end position="26"/>
    </location>
</feature>
<gene>
    <name evidence="5" type="ORF">K2173_025477</name>
</gene>
<reference evidence="5 6" key="1">
    <citation type="submission" date="2021-09" db="EMBL/GenBank/DDBJ databases">
        <title>Genomic insights and catalytic innovation underlie evolution of tropane alkaloids biosynthesis.</title>
        <authorList>
            <person name="Wang Y.-J."/>
            <person name="Tian T."/>
            <person name="Huang J.-P."/>
            <person name="Huang S.-X."/>
        </authorList>
    </citation>
    <scope>NUCLEOTIDE SEQUENCE [LARGE SCALE GENOMIC DNA]</scope>
    <source>
        <strain evidence="5">KIB-2018</strain>
        <tissue evidence="5">Leaf</tissue>
    </source>
</reference>
<dbReference type="PANTHER" id="PTHR31189">
    <property type="entry name" value="OS03G0336100 PROTEIN-RELATED"/>
    <property type="match status" value="1"/>
</dbReference>